<organism evidence="1 2">
    <name type="scientific">Streptomyces rugosispiralis</name>
    <dbReference type="NCBI Taxonomy" id="2967341"/>
    <lineage>
        <taxon>Bacteria</taxon>
        <taxon>Bacillati</taxon>
        <taxon>Actinomycetota</taxon>
        <taxon>Actinomycetes</taxon>
        <taxon>Kitasatosporales</taxon>
        <taxon>Streptomycetaceae</taxon>
        <taxon>Streptomyces</taxon>
    </lineage>
</organism>
<evidence type="ECO:0000313" key="1">
    <source>
        <dbReference type="EMBL" id="MCQ8193297.1"/>
    </source>
</evidence>
<sequence length="58" mass="6508">MLEIVTDPAHGGRWTSLRADGHEWLWRRPAPERERVSPGDAFVDAGGLEECVPTVKPR</sequence>
<comment type="caution">
    <text evidence="1">The sequence shown here is derived from an EMBL/GenBank/DDBJ whole genome shotgun (WGS) entry which is preliminary data.</text>
</comment>
<dbReference type="RefSeq" id="WP_256654171.1">
    <property type="nucleotide sequence ID" value="NZ_JANIAA010000033.1"/>
</dbReference>
<name>A0ABT1V7R0_9ACTN</name>
<keyword evidence="2" id="KW-1185">Reference proteome</keyword>
<dbReference type="EMBL" id="JANIAA010000033">
    <property type="protein sequence ID" value="MCQ8193297.1"/>
    <property type="molecule type" value="Genomic_DNA"/>
</dbReference>
<protein>
    <submittedName>
        <fullName evidence="1">Uncharacterized protein</fullName>
    </submittedName>
</protein>
<reference evidence="1 2" key="1">
    <citation type="submission" date="2022-07" db="EMBL/GenBank/DDBJ databases">
        <authorList>
            <person name="Phongsopitanun W."/>
            <person name="Tanasupawat S."/>
        </authorList>
    </citation>
    <scope>NUCLEOTIDE SEQUENCE [LARGE SCALE GENOMIC DNA]</scope>
    <source>
        <strain evidence="1 2">RCU-064</strain>
    </source>
</reference>
<dbReference type="Proteomes" id="UP001204746">
    <property type="component" value="Unassembled WGS sequence"/>
</dbReference>
<evidence type="ECO:0000313" key="2">
    <source>
        <dbReference type="Proteomes" id="UP001204746"/>
    </source>
</evidence>
<gene>
    <name evidence="1" type="ORF">NP777_34595</name>
</gene>
<accession>A0ABT1V7R0</accession>
<proteinExistence type="predicted"/>